<protein>
    <submittedName>
        <fullName evidence="1">Uncharacterized protein</fullName>
    </submittedName>
</protein>
<comment type="caution">
    <text evidence="1">The sequence shown here is derived from an EMBL/GenBank/DDBJ whole genome shotgun (WGS) entry which is preliminary data.</text>
</comment>
<dbReference type="EMBL" id="JARK01001421">
    <property type="protein sequence ID" value="EYC04935.1"/>
    <property type="molecule type" value="Genomic_DNA"/>
</dbReference>
<gene>
    <name evidence="1" type="primary">Acey_s0085.g1874</name>
    <name evidence="1" type="ORF">Y032_0085g1874</name>
</gene>
<dbReference type="AlphaFoldDB" id="A0A016TQ96"/>
<sequence length="72" mass="7847">MKPTSNISIALIRNEKESTRTNETVVTTTSKEFTNAEEPQQPLALTISAAPINGSAPGGKFHRRLTAIAYFK</sequence>
<reference evidence="2" key="1">
    <citation type="journal article" date="2015" name="Nat. Genet.">
        <title>The genome and transcriptome of the zoonotic hookworm Ancylostoma ceylanicum identify infection-specific gene families.</title>
        <authorList>
            <person name="Schwarz E.M."/>
            <person name="Hu Y."/>
            <person name="Antoshechkin I."/>
            <person name="Miller M.M."/>
            <person name="Sternberg P.W."/>
            <person name="Aroian R.V."/>
        </authorList>
    </citation>
    <scope>NUCLEOTIDE SEQUENCE</scope>
    <source>
        <strain evidence="2">HY135</strain>
    </source>
</reference>
<proteinExistence type="predicted"/>
<dbReference type="Proteomes" id="UP000024635">
    <property type="component" value="Unassembled WGS sequence"/>
</dbReference>
<organism evidence="1 2">
    <name type="scientific">Ancylostoma ceylanicum</name>
    <dbReference type="NCBI Taxonomy" id="53326"/>
    <lineage>
        <taxon>Eukaryota</taxon>
        <taxon>Metazoa</taxon>
        <taxon>Ecdysozoa</taxon>
        <taxon>Nematoda</taxon>
        <taxon>Chromadorea</taxon>
        <taxon>Rhabditida</taxon>
        <taxon>Rhabditina</taxon>
        <taxon>Rhabditomorpha</taxon>
        <taxon>Strongyloidea</taxon>
        <taxon>Ancylostomatidae</taxon>
        <taxon>Ancylostomatinae</taxon>
        <taxon>Ancylostoma</taxon>
    </lineage>
</organism>
<accession>A0A016TQ96</accession>
<keyword evidence="2" id="KW-1185">Reference proteome</keyword>
<evidence type="ECO:0000313" key="1">
    <source>
        <dbReference type="EMBL" id="EYC04935.1"/>
    </source>
</evidence>
<evidence type="ECO:0000313" key="2">
    <source>
        <dbReference type="Proteomes" id="UP000024635"/>
    </source>
</evidence>
<name>A0A016TQ96_9BILA</name>